<reference evidence="3 4" key="1">
    <citation type="submission" date="2020-08" db="EMBL/GenBank/DDBJ databases">
        <title>Genome public.</title>
        <authorList>
            <person name="Liu C."/>
            <person name="Sun Q."/>
        </authorList>
    </citation>
    <scope>NUCLEOTIDE SEQUENCE [LARGE SCALE GENOMIC DNA]</scope>
    <source>
        <strain evidence="3 4">BX17</strain>
    </source>
</reference>
<feature type="chain" id="PRO_5034938340" evidence="2">
    <location>
        <begin position="34"/>
        <end position="460"/>
    </location>
</feature>
<feature type="compositionally biased region" description="Low complexity" evidence="1">
    <location>
        <begin position="35"/>
        <end position="60"/>
    </location>
</feature>
<sequence>MKKESKNRFCFKKARWILAAAAALSLISGTVSAAETEMTKQSTESETQTSEAESFQSSTELPVEKETEAPVETPTEAITEVPVETPTEVITEDPVETPTEAITEAPVETPIEVITEDFVAVPNENETEMKEPNGDENETFTEPVTEDSTQTPAEMTFDLATRVSLGVNQLKLKDGQQPFARSLFSEDEIRQGGHGNVLIYADLLDDLLKDEQEKAEEQKLSEEERNSLKAENAILEQWAESNGYTVEQYFSLRLFRQKNDEEPLRIAESQEMLSMIMETTDVQAQMEDRVLVCVRDGQAVICGDADSRENIIAFDTGTFGTYALASRSLIPEPDTESEDSIVMELSGLNAVYHPGSRGQWNPDTHCYENATSGQWTYEEGEGKVSFTNKGNEDVTLILSYKPSESHKEITGVFKDQKGETVQKLSISAENTATVYLNLYGEPDPGINGEVIGTVSYEQAG</sequence>
<dbReference type="EMBL" id="JACOOT010000015">
    <property type="protein sequence ID" value="MBC5650887.1"/>
    <property type="molecule type" value="Genomic_DNA"/>
</dbReference>
<evidence type="ECO:0000313" key="4">
    <source>
        <dbReference type="Proteomes" id="UP000652847"/>
    </source>
</evidence>
<feature type="compositionally biased region" description="Low complexity" evidence="1">
    <location>
        <begin position="70"/>
        <end position="79"/>
    </location>
</feature>
<dbReference type="Proteomes" id="UP000652847">
    <property type="component" value="Unassembled WGS sequence"/>
</dbReference>
<name>A0A8I0DRR0_9FIRM</name>
<gene>
    <name evidence="3" type="ORF">H8S54_07150</name>
</gene>
<accession>A0A8I0DRR0</accession>
<feature type="region of interest" description="Disordered" evidence="1">
    <location>
        <begin position="127"/>
        <end position="150"/>
    </location>
</feature>
<keyword evidence="2" id="KW-0732">Signal</keyword>
<protein>
    <submittedName>
        <fullName evidence="3">Uncharacterized protein</fullName>
    </submittedName>
</protein>
<dbReference type="AlphaFoldDB" id="A0A8I0DRR0"/>
<evidence type="ECO:0000256" key="1">
    <source>
        <dbReference type="SAM" id="MobiDB-lite"/>
    </source>
</evidence>
<dbReference type="RefSeq" id="WP_186901181.1">
    <property type="nucleotide sequence ID" value="NZ_JACOOT010000015.1"/>
</dbReference>
<evidence type="ECO:0000313" key="3">
    <source>
        <dbReference type="EMBL" id="MBC5650887.1"/>
    </source>
</evidence>
<feature type="region of interest" description="Disordered" evidence="1">
    <location>
        <begin position="33"/>
        <end position="79"/>
    </location>
</feature>
<feature type="signal peptide" evidence="2">
    <location>
        <begin position="1"/>
        <end position="33"/>
    </location>
</feature>
<comment type="caution">
    <text evidence="3">The sequence shown here is derived from an EMBL/GenBank/DDBJ whole genome shotgun (WGS) entry which is preliminary data.</text>
</comment>
<organism evidence="3 4">
    <name type="scientific">Blautia segnis</name>
    <dbReference type="NCBI Taxonomy" id="2763030"/>
    <lineage>
        <taxon>Bacteria</taxon>
        <taxon>Bacillati</taxon>
        <taxon>Bacillota</taxon>
        <taxon>Clostridia</taxon>
        <taxon>Lachnospirales</taxon>
        <taxon>Lachnospiraceae</taxon>
        <taxon>Blautia</taxon>
    </lineage>
</organism>
<feature type="compositionally biased region" description="Polar residues" evidence="1">
    <location>
        <begin position="140"/>
        <end position="150"/>
    </location>
</feature>
<keyword evidence="4" id="KW-1185">Reference proteome</keyword>
<proteinExistence type="predicted"/>
<evidence type="ECO:0000256" key="2">
    <source>
        <dbReference type="SAM" id="SignalP"/>
    </source>
</evidence>